<reference evidence="2" key="1">
    <citation type="journal article" date="2017" name="Nat. Ecol. Evol.">
        <title>Genome expansion and lineage-specific genetic innovations in the forest pathogenic fungi Armillaria.</title>
        <authorList>
            <person name="Sipos G."/>
            <person name="Prasanna A.N."/>
            <person name="Walter M.C."/>
            <person name="O'Connor E."/>
            <person name="Balint B."/>
            <person name="Krizsan K."/>
            <person name="Kiss B."/>
            <person name="Hess J."/>
            <person name="Varga T."/>
            <person name="Slot J."/>
            <person name="Riley R."/>
            <person name="Boka B."/>
            <person name="Rigling D."/>
            <person name="Barry K."/>
            <person name="Lee J."/>
            <person name="Mihaltcheva S."/>
            <person name="LaButti K."/>
            <person name="Lipzen A."/>
            <person name="Waldron R."/>
            <person name="Moloney N.M."/>
            <person name="Sperisen C."/>
            <person name="Kredics L."/>
            <person name="Vagvoelgyi C."/>
            <person name="Patrignani A."/>
            <person name="Fitzpatrick D."/>
            <person name="Nagy I."/>
            <person name="Doyle S."/>
            <person name="Anderson J.B."/>
            <person name="Grigoriev I.V."/>
            <person name="Gueldener U."/>
            <person name="Muensterkoetter M."/>
            <person name="Nagy L.G."/>
        </authorList>
    </citation>
    <scope>NUCLEOTIDE SEQUENCE [LARGE SCALE GENOMIC DNA]</scope>
    <source>
        <strain evidence="2">C18/9</strain>
    </source>
</reference>
<dbReference type="EMBL" id="FUEG01000004">
    <property type="protein sequence ID" value="SJL02800.1"/>
    <property type="molecule type" value="Genomic_DNA"/>
</dbReference>
<dbReference type="AlphaFoldDB" id="A0A284R261"/>
<gene>
    <name evidence="1" type="ORF">ARMOST_06137</name>
</gene>
<evidence type="ECO:0000313" key="1">
    <source>
        <dbReference type="EMBL" id="SJL02800.1"/>
    </source>
</evidence>
<keyword evidence="2" id="KW-1185">Reference proteome</keyword>
<dbReference type="Proteomes" id="UP000219338">
    <property type="component" value="Unassembled WGS sequence"/>
</dbReference>
<evidence type="ECO:0000313" key="2">
    <source>
        <dbReference type="Proteomes" id="UP000219338"/>
    </source>
</evidence>
<proteinExistence type="predicted"/>
<organism evidence="1 2">
    <name type="scientific">Armillaria ostoyae</name>
    <name type="common">Armillaria root rot fungus</name>
    <dbReference type="NCBI Taxonomy" id="47428"/>
    <lineage>
        <taxon>Eukaryota</taxon>
        <taxon>Fungi</taxon>
        <taxon>Dikarya</taxon>
        <taxon>Basidiomycota</taxon>
        <taxon>Agaricomycotina</taxon>
        <taxon>Agaricomycetes</taxon>
        <taxon>Agaricomycetidae</taxon>
        <taxon>Agaricales</taxon>
        <taxon>Marasmiineae</taxon>
        <taxon>Physalacriaceae</taxon>
        <taxon>Armillaria</taxon>
    </lineage>
</organism>
<name>A0A284R261_ARMOS</name>
<protein>
    <submittedName>
        <fullName evidence="1">Uncharacterized protein</fullName>
    </submittedName>
</protein>
<accession>A0A284R261</accession>
<sequence length="82" mass="9407">MRREQEIILDDELGKVFSISCSERISGGRCRHGFLEHCLYSSADFDIPSLSRSSRSLHIRVLYSEKLSFVELNIGLLHINPQ</sequence>